<dbReference type="PANTHER" id="PTHR24089">
    <property type="entry name" value="SOLUTE CARRIER FAMILY 25"/>
    <property type="match status" value="1"/>
</dbReference>
<feature type="repeat" description="Solcar" evidence="7">
    <location>
        <begin position="16"/>
        <end position="116"/>
    </location>
</feature>
<proteinExistence type="inferred from homology"/>
<dbReference type="PROSITE" id="PS50920">
    <property type="entry name" value="SOLCAR"/>
    <property type="match status" value="2"/>
</dbReference>
<dbReference type="Pfam" id="PF00153">
    <property type="entry name" value="Mito_carr"/>
    <property type="match status" value="2"/>
</dbReference>
<dbReference type="AlphaFoldDB" id="A0A060XC23"/>
<dbReference type="Gene3D" id="1.50.40.10">
    <property type="entry name" value="Mitochondrial carrier domain"/>
    <property type="match status" value="1"/>
</dbReference>
<dbReference type="PRINTS" id="PR00926">
    <property type="entry name" value="MITOCARRIER"/>
</dbReference>
<dbReference type="GO" id="GO:0016020">
    <property type="term" value="C:membrane"/>
    <property type="evidence" value="ECO:0007669"/>
    <property type="project" value="UniProtKB-SubCell"/>
</dbReference>
<evidence type="ECO:0000313" key="10">
    <source>
        <dbReference type="Proteomes" id="UP000193380"/>
    </source>
</evidence>
<reference evidence="9" key="2">
    <citation type="submission" date="2014-03" db="EMBL/GenBank/DDBJ databases">
        <authorList>
            <person name="Genoscope - CEA"/>
        </authorList>
    </citation>
    <scope>NUCLEOTIDE SEQUENCE</scope>
</reference>
<evidence type="ECO:0000256" key="7">
    <source>
        <dbReference type="PROSITE-ProRule" id="PRU00282"/>
    </source>
</evidence>
<dbReference type="InterPro" id="IPR002067">
    <property type="entry name" value="MCP"/>
</dbReference>
<comment type="similarity">
    <text evidence="2 8">Belongs to the mitochondrial carrier (TC 2.A.29) family.</text>
</comment>
<keyword evidence="6 7" id="KW-0472">Membrane</keyword>
<organism evidence="9 10">
    <name type="scientific">Oncorhynchus mykiss</name>
    <name type="common">Rainbow trout</name>
    <name type="synonym">Salmo gairdneri</name>
    <dbReference type="NCBI Taxonomy" id="8022"/>
    <lineage>
        <taxon>Eukaryota</taxon>
        <taxon>Metazoa</taxon>
        <taxon>Chordata</taxon>
        <taxon>Craniata</taxon>
        <taxon>Vertebrata</taxon>
        <taxon>Euteleostomi</taxon>
        <taxon>Actinopterygii</taxon>
        <taxon>Neopterygii</taxon>
        <taxon>Teleostei</taxon>
        <taxon>Protacanthopterygii</taxon>
        <taxon>Salmoniformes</taxon>
        <taxon>Salmonidae</taxon>
        <taxon>Salmoninae</taxon>
        <taxon>Oncorhynchus</taxon>
    </lineage>
</organism>
<evidence type="ECO:0000256" key="3">
    <source>
        <dbReference type="ARBA" id="ARBA00022448"/>
    </source>
</evidence>
<name>A0A060XC23_ONCMY</name>
<evidence type="ECO:0000256" key="6">
    <source>
        <dbReference type="ARBA" id="ARBA00023136"/>
    </source>
</evidence>
<evidence type="ECO:0008006" key="11">
    <source>
        <dbReference type="Google" id="ProtNLM"/>
    </source>
</evidence>
<dbReference type="STRING" id="8022.A0A060XC23"/>
<keyword evidence="3 8" id="KW-0813">Transport</keyword>
<evidence type="ECO:0000256" key="1">
    <source>
        <dbReference type="ARBA" id="ARBA00004141"/>
    </source>
</evidence>
<evidence type="ECO:0000256" key="2">
    <source>
        <dbReference type="ARBA" id="ARBA00006375"/>
    </source>
</evidence>
<keyword evidence="5" id="KW-0677">Repeat</keyword>
<dbReference type="GO" id="GO:0055085">
    <property type="term" value="P:transmembrane transport"/>
    <property type="evidence" value="ECO:0007669"/>
    <property type="project" value="InterPro"/>
</dbReference>
<dbReference type="PaxDb" id="8022-A0A060XC23"/>
<evidence type="ECO:0000256" key="5">
    <source>
        <dbReference type="ARBA" id="ARBA00022737"/>
    </source>
</evidence>
<sequence>MSNQLNLPLGLKPQTRSVVNSLLSGALAGALAKTAVAPLDRTKIIFQARFSAKVSCLTHVLYPMLLVHPQEAYRLIYRTYLKDGFLSLWRGNSATMVRVIPYAAIQFCAHEQYKRLLGGYFGFQGKALPPVPRLLAGSMAGTTAAMLTYPLDMVRARMAVTPKEMYSNIIHVFVRISREEGLKTLYRGFTPTILGVVPYAGLSFFTYETLKKMHAGTAVSQLSCLSSLSVYLSLCLVSI</sequence>
<dbReference type="SUPFAM" id="SSF103506">
    <property type="entry name" value="Mitochondrial carrier"/>
    <property type="match status" value="1"/>
</dbReference>
<reference evidence="9" key="1">
    <citation type="journal article" date="2014" name="Nat. Commun.">
        <title>The rainbow trout genome provides novel insights into evolution after whole-genome duplication in vertebrates.</title>
        <authorList>
            <person name="Berthelot C."/>
            <person name="Brunet F."/>
            <person name="Chalopin D."/>
            <person name="Juanchich A."/>
            <person name="Bernard M."/>
            <person name="Noel B."/>
            <person name="Bento P."/>
            <person name="Da Silva C."/>
            <person name="Labadie K."/>
            <person name="Alberti A."/>
            <person name="Aury J.M."/>
            <person name="Louis A."/>
            <person name="Dehais P."/>
            <person name="Bardou P."/>
            <person name="Montfort J."/>
            <person name="Klopp C."/>
            <person name="Cabau C."/>
            <person name="Gaspin C."/>
            <person name="Thorgaard G.H."/>
            <person name="Boussaha M."/>
            <person name="Quillet E."/>
            <person name="Guyomard R."/>
            <person name="Galiana D."/>
            <person name="Bobe J."/>
            <person name="Volff J.N."/>
            <person name="Genet C."/>
            <person name="Wincker P."/>
            <person name="Jaillon O."/>
            <person name="Roest Crollius H."/>
            <person name="Guiguen Y."/>
        </authorList>
    </citation>
    <scope>NUCLEOTIDE SEQUENCE [LARGE SCALE GENOMIC DNA]</scope>
</reference>
<accession>A0A060XC23</accession>
<protein>
    <recommendedName>
        <fullName evidence="11">Mitochondrial coenzyme A transporter SLC25A42</fullName>
    </recommendedName>
</protein>
<evidence type="ECO:0000313" key="9">
    <source>
        <dbReference type="EMBL" id="CDQ76732.1"/>
    </source>
</evidence>
<dbReference type="InterPro" id="IPR023395">
    <property type="entry name" value="MCP_dom_sf"/>
</dbReference>
<keyword evidence="4 7" id="KW-0812">Transmembrane</keyword>
<evidence type="ECO:0000256" key="4">
    <source>
        <dbReference type="ARBA" id="ARBA00022692"/>
    </source>
</evidence>
<dbReference type="Proteomes" id="UP000193380">
    <property type="component" value="Unassembled WGS sequence"/>
</dbReference>
<feature type="repeat" description="Solcar" evidence="7">
    <location>
        <begin position="128"/>
        <end position="213"/>
    </location>
</feature>
<evidence type="ECO:0000256" key="8">
    <source>
        <dbReference type="RuleBase" id="RU000488"/>
    </source>
</evidence>
<gene>
    <name evidence="9" type="ORF">GSONMT00055041001</name>
</gene>
<dbReference type="EMBL" id="FR905169">
    <property type="protein sequence ID" value="CDQ76732.1"/>
    <property type="molecule type" value="Genomic_DNA"/>
</dbReference>
<comment type="subcellular location">
    <subcellularLocation>
        <location evidence="1">Membrane</location>
        <topology evidence="1">Multi-pass membrane protein</topology>
    </subcellularLocation>
</comment>
<dbReference type="InterPro" id="IPR018108">
    <property type="entry name" value="MCP_transmembrane"/>
</dbReference>